<dbReference type="KEGG" id="pma:Pro_0619"/>
<name>Q7VCX1_PROMA</name>
<gene>
    <name evidence="1" type="ordered locus">Pro_0619</name>
</gene>
<evidence type="ECO:0000313" key="2">
    <source>
        <dbReference type="Proteomes" id="UP000001420"/>
    </source>
</evidence>
<keyword evidence="2" id="KW-1185">Reference proteome</keyword>
<dbReference type="EnsemblBacteria" id="AAP99663">
    <property type="protein sequence ID" value="AAP99663"/>
    <property type="gene ID" value="Pro_0619"/>
</dbReference>
<organism evidence="1 2">
    <name type="scientific">Prochlorococcus marinus (strain SARG / CCMP1375 / SS120)</name>
    <dbReference type="NCBI Taxonomy" id="167539"/>
    <lineage>
        <taxon>Bacteria</taxon>
        <taxon>Bacillati</taxon>
        <taxon>Cyanobacteriota</taxon>
        <taxon>Cyanophyceae</taxon>
        <taxon>Synechococcales</taxon>
        <taxon>Prochlorococcaceae</taxon>
        <taxon>Prochlorococcus</taxon>
    </lineage>
</organism>
<dbReference type="PATRIC" id="fig|167539.5.peg.639"/>
<dbReference type="HOGENOM" id="CLU_2827714_0_0_3"/>
<reference evidence="1 2" key="1">
    <citation type="journal article" date="2003" name="Proc. Natl. Acad. Sci. U.S.A.">
        <title>Genome sequence of the cyanobacterium Prochlorococcus marinus SS120, a nearly minimal oxyphototrophic genome.</title>
        <authorList>
            <person name="Dufresne A."/>
            <person name="Salanoubat M."/>
            <person name="Partensky F."/>
            <person name="Artiguenave F."/>
            <person name="Axmann I.M."/>
            <person name="Barbe V."/>
            <person name="Duprat S."/>
            <person name="Galperin M.Y."/>
            <person name="Koonin E.V."/>
            <person name="Le Gall F."/>
            <person name="Makarova K.S."/>
            <person name="Ostrowski M."/>
            <person name="Oztas S."/>
            <person name="Robert C."/>
            <person name="Rogozin I.B."/>
            <person name="Scanlan D.J."/>
            <person name="Tandeau de Marsac N."/>
            <person name="Weissenbach J."/>
            <person name="Wincker P."/>
            <person name="Wolf Y.I."/>
            <person name="Hess W.R."/>
        </authorList>
    </citation>
    <scope>NUCLEOTIDE SEQUENCE [LARGE SCALE GENOMIC DNA]</scope>
    <source>
        <strain evidence="2">SARG / CCMP1375 / SS120</strain>
    </source>
</reference>
<sequence>MINFMAVATPVAKKTSPQRSIETLNLGGKSLYAAKQSRFTTSKLIQNLGSGNNGVQFNFSGNLRTAHGRD</sequence>
<dbReference type="AlphaFoldDB" id="Q7VCX1"/>
<evidence type="ECO:0000313" key="1">
    <source>
        <dbReference type="EMBL" id="AAP99663.1"/>
    </source>
</evidence>
<protein>
    <submittedName>
        <fullName evidence="1">Uncharacterized protein</fullName>
    </submittedName>
</protein>
<dbReference type="EMBL" id="AE017126">
    <property type="protein sequence ID" value="AAP99663.1"/>
    <property type="molecule type" value="Genomic_DNA"/>
</dbReference>
<dbReference type="OrthoDB" id="542444at2"/>
<dbReference type="STRING" id="167539.Pro_0619"/>
<accession>Q7VCX1</accession>
<proteinExistence type="predicted"/>
<dbReference type="Proteomes" id="UP000001420">
    <property type="component" value="Chromosome"/>
</dbReference>